<dbReference type="AlphaFoldDB" id="A0A1P8EF77"/>
<dbReference type="KEGG" id="asol:BEN76_01980"/>
<keyword evidence="1" id="KW-0472">Membrane</keyword>
<sequence length="131" mass="14877">MAENTDLSFREQLNEIRKELKTLTSDMTELKASYRYHVKNSEKIEGMERDLNQARGVIRVIQWGGLFVIALIVGYIKGLDSDQNLLDQKINAAQLLSSQEILKLTNEVSINRIAITNLKISKGVGEQKDEQ</sequence>
<evidence type="ECO:0000256" key="1">
    <source>
        <dbReference type="SAM" id="Phobius"/>
    </source>
</evidence>
<dbReference type="STRING" id="487316.BEN76_01980"/>
<accession>A0A1P8EF77</accession>
<protein>
    <submittedName>
        <fullName evidence="2">Uncharacterized protein</fullName>
    </submittedName>
</protein>
<keyword evidence="1" id="KW-1133">Transmembrane helix</keyword>
<name>A0A1P8EF77_9GAMM</name>
<feature type="transmembrane region" description="Helical" evidence="1">
    <location>
        <begin position="57"/>
        <end position="76"/>
    </location>
</feature>
<evidence type="ECO:0000313" key="2">
    <source>
        <dbReference type="EMBL" id="APV34855.1"/>
    </source>
</evidence>
<gene>
    <name evidence="2" type="ORF">BEN76_01980</name>
</gene>
<dbReference type="RefSeq" id="WP_076032101.1">
    <property type="nucleotide sequence ID" value="NZ_CP016896.1"/>
</dbReference>
<keyword evidence="1" id="KW-0812">Transmembrane</keyword>
<proteinExistence type="predicted"/>
<dbReference type="Proteomes" id="UP000185674">
    <property type="component" value="Chromosome"/>
</dbReference>
<dbReference type="EMBL" id="CP016896">
    <property type="protein sequence ID" value="APV34855.1"/>
    <property type="molecule type" value="Genomic_DNA"/>
</dbReference>
<evidence type="ECO:0000313" key="3">
    <source>
        <dbReference type="Proteomes" id="UP000185674"/>
    </source>
</evidence>
<organism evidence="2 3">
    <name type="scientific">Acinetobacter soli</name>
    <dbReference type="NCBI Taxonomy" id="487316"/>
    <lineage>
        <taxon>Bacteria</taxon>
        <taxon>Pseudomonadati</taxon>
        <taxon>Pseudomonadota</taxon>
        <taxon>Gammaproteobacteria</taxon>
        <taxon>Moraxellales</taxon>
        <taxon>Moraxellaceae</taxon>
        <taxon>Acinetobacter</taxon>
    </lineage>
</organism>
<reference evidence="2 3" key="1">
    <citation type="submission" date="2016-08" db="EMBL/GenBank/DDBJ databases">
        <title>Complete genome sequence of Acinetobacter baylyi strain GFJ2.</title>
        <authorList>
            <person name="Tabata M."/>
            <person name="Kuboki S."/>
            <person name="Gibu N."/>
            <person name="Kinouchi Y."/>
            <person name="Vangnai A."/>
            <person name="Kasai D."/>
            <person name="Fukuda M."/>
        </authorList>
    </citation>
    <scope>NUCLEOTIDE SEQUENCE [LARGE SCALE GENOMIC DNA]</scope>
    <source>
        <strain evidence="2 3">GFJ2</strain>
    </source>
</reference>